<name>A0A813JC84_POLGL</name>
<accession>A0A813JC84</accession>
<proteinExistence type="predicted"/>
<sequence length="494" mass="54356">MVDIAAKKLLSLFFDSVWFVKPSKAKILEPVVQAWCKTKKKTVDSKEWERMLAEVNKYLKDTYPSAFDGDRSPHVFRYKDGQVEITKKWRKVIEQSYEKKLANYFLREREIHFTQGLDVDLDESLSRVSVPTLASPRTPPTLSLPTATTSTPVRASSALPTFSPPKAAPLSTPAATALSTPVSASSRLSLLPPVKVPLVKAPSAPEVLYIGSKDQDEVLSPEQIDMLGVSDLGISGRPAGGSCEGGPQATATAPSSTMPLPPPAKASYVPRPPVKASSMTSFSAAGTAPSSSFSGALPMPPSSTSAAVSRDKEVLDWWKQQVDVLKQLVVHFLDKSRTMEAERDRERAEKNSLEEQLVRMLGIVAPEPAPEPSVFVNLTPAPLAHLGSQDVSYRSRSSTPPSRQAPNGQQQQDPSSTLDWGSVNFDLKISEILQQGPGRCSDAQRRCMEQLEFETEQELKDLLDKRYRVTCPRLNQRIQCLKGPSFPIEFSRYF</sequence>
<reference evidence="2" key="1">
    <citation type="submission" date="2021-02" db="EMBL/GenBank/DDBJ databases">
        <authorList>
            <person name="Dougan E. K."/>
            <person name="Rhodes N."/>
            <person name="Thang M."/>
            <person name="Chan C."/>
        </authorList>
    </citation>
    <scope>NUCLEOTIDE SEQUENCE</scope>
</reference>
<feature type="compositionally biased region" description="Polar residues" evidence="1">
    <location>
        <begin position="249"/>
        <end position="258"/>
    </location>
</feature>
<organism evidence="2 3">
    <name type="scientific">Polarella glacialis</name>
    <name type="common">Dinoflagellate</name>
    <dbReference type="NCBI Taxonomy" id="89957"/>
    <lineage>
        <taxon>Eukaryota</taxon>
        <taxon>Sar</taxon>
        <taxon>Alveolata</taxon>
        <taxon>Dinophyceae</taxon>
        <taxon>Suessiales</taxon>
        <taxon>Suessiaceae</taxon>
        <taxon>Polarella</taxon>
    </lineage>
</organism>
<feature type="region of interest" description="Disordered" evidence="1">
    <location>
        <begin position="131"/>
        <end position="172"/>
    </location>
</feature>
<evidence type="ECO:0000256" key="1">
    <source>
        <dbReference type="SAM" id="MobiDB-lite"/>
    </source>
</evidence>
<protein>
    <submittedName>
        <fullName evidence="2">Uncharacterized protein</fullName>
    </submittedName>
</protein>
<evidence type="ECO:0000313" key="2">
    <source>
        <dbReference type="EMBL" id="CAE8673027.1"/>
    </source>
</evidence>
<feature type="compositionally biased region" description="Polar residues" evidence="1">
    <location>
        <begin position="277"/>
        <end position="294"/>
    </location>
</feature>
<feature type="compositionally biased region" description="Low complexity" evidence="1">
    <location>
        <begin position="392"/>
        <end position="406"/>
    </location>
</feature>
<feature type="region of interest" description="Disordered" evidence="1">
    <location>
        <begin position="388"/>
        <end position="417"/>
    </location>
</feature>
<dbReference type="AlphaFoldDB" id="A0A813JC84"/>
<dbReference type="Proteomes" id="UP000626109">
    <property type="component" value="Unassembled WGS sequence"/>
</dbReference>
<feature type="compositionally biased region" description="Polar residues" evidence="1">
    <location>
        <begin position="407"/>
        <end position="417"/>
    </location>
</feature>
<feature type="region of interest" description="Disordered" evidence="1">
    <location>
        <begin position="236"/>
        <end position="299"/>
    </location>
</feature>
<dbReference type="EMBL" id="CAJNNW010024531">
    <property type="protein sequence ID" value="CAE8673027.1"/>
    <property type="molecule type" value="Genomic_DNA"/>
</dbReference>
<comment type="caution">
    <text evidence="2">The sequence shown here is derived from an EMBL/GenBank/DDBJ whole genome shotgun (WGS) entry which is preliminary data.</text>
</comment>
<feature type="compositionally biased region" description="Low complexity" evidence="1">
    <location>
        <begin position="131"/>
        <end position="152"/>
    </location>
</feature>
<evidence type="ECO:0000313" key="3">
    <source>
        <dbReference type="Proteomes" id="UP000626109"/>
    </source>
</evidence>
<gene>
    <name evidence="2" type="ORF">PGLA2088_LOCUS18343</name>
</gene>